<dbReference type="AlphaFoldDB" id="A0A2I1GBW0"/>
<feature type="compositionally biased region" description="Acidic residues" evidence="1">
    <location>
        <begin position="199"/>
        <end position="208"/>
    </location>
</feature>
<evidence type="ECO:0000313" key="3">
    <source>
        <dbReference type="Proteomes" id="UP000234323"/>
    </source>
</evidence>
<comment type="caution">
    <text evidence="2">The sequence shown here is derived from an EMBL/GenBank/DDBJ whole genome shotgun (WGS) entry which is preliminary data.</text>
</comment>
<name>A0A2I1GBW0_9GLOM</name>
<proteinExistence type="predicted"/>
<evidence type="ECO:0000313" key="2">
    <source>
        <dbReference type="EMBL" id="PKY44108.1"/>
    </source>
</evidence>
<feature type="region of interest" description="Disordered" evidence="1">
    <location>
        <begin position="199"/>
        <end position="224"/>
    </location>
</feature>
<accession>A0A2I1GBW0</accession>
<organism evidence="2 3">
    <name type="scientific">Rhizophagus irregularis</name>
    <dbReference type="NCBI Taxonomy" id="588596"/>
    <lineage>
        <taxon>Eukaryota</taxon>
        <taxon>Fungi</taxon>
        <taxon>Fungi incertae sedis</taxon>
        <taxon>Mucoromycota</taxon>
        <taxon>Glomeromycotina</taxon>
        <taxon>Glomeromycetes</taxon>
        <taxon>Glomerales</taxon>
        <taxon>Glomeraceae</taxon>
        <taxon>Rhizophagus</taxon>
    </lineage>
</organism>
<reference evidence="2 3" key="1">
    <citation type="submission" date="2015-10" db="EMBL/GenBank/DDBJ databases">
        <title>Genome analyses suggest a sexual origin of heterokaryosis in a supposedly ancient asexual fungus.</title>
        <authorList>
            <person name="Ropars J."/>
            <person name="Sedzielewska K."/>
            <person name="Noel J."/>
            <person name="Charron P."/>
            <person name="Farinelli L."/>
            <person name="Marton T."/>
            <person name="Kruger M."/>
            <person name="Pelin A."/>
            <person name="Brachmann A."/>
            <person name="Corradi N."/>
        </authorList>
    </citation>
    <scope>NUCLEOTIDE SEQUENCE [LARGE SCALE GENOMIC DNA]</scope>
    <source>
        <strain evidence="2 3">A4</strain>
    </source>
</reference>
<sequence>MFCVPNFLHFVLSRNGLHQSDAIYNDNRITSKKHYQDSNEEIPTLTKENDKIKRTRIDKFFFMLPHPSQNQLCTPPHQIYSLSASMSFWNQENNSKGSTDQEILKKLEKAQSDGLFINVIQKESEFDGNKKDTFLQETVRENEKIHKQDLSIPFSGVYYFKQELVFECPTIIFLTFKMLPEFLVKSMKNASITSYIESVDEPDDDDGLDPVIISPNKSASKKKS</sequence>
<protein>
    <submittedName>
        <fullName evidence="2">Uncharacterized protein</fullName>
    </submittedName>
</protein>
<evidence type="ECO:0000256" key="1">
    <source>
        <dbReference type="SAM" id="MobiDB-lite"/>
    </source>
</evidence>
<keyword evidence="3" id="KW-1185">Reference proteome</keyword>
<dbReference type="EMBL" id="LLXI01000300">
    <property type="protein sequence ID" value="PKY44108.1"/>
    <property type="molecule type" value="Genomic_DNA"/>
</dbReference>
<dbReference type="Proteomes" id="UP000234323">
    <property type="component" value="Unassembled WGS sequence"/>
</dbReference>
<gene>
    <name evidence="2" type="ORF">RhiirA4_458280</name>
</gene>